<dbReference type="Pfam" id="PF01798">
    <property type="entry name" value="Nop"/>
    <property type="match status" value="1"/>
</dbReference>
<keyword evidence="7" id="KW-1185">Reference proteome</keyword>
<proteinExistence type="predicted"/>
<feature type="region of interest" description="Disordered" evidence="4">
    <location>
        <begin position="202"/>
        <end position="249"/>
    </location>
</feature>
<evidence type="ECO:0000256" key="2">
    <source>
        <dbReference type="ARBA" id="ARBA00022517"/>
    </source>
</evidence>
<dbReference type="PROSITE" id="PS51358">
    <property type="entry name" value="NOP"/>
    <property type="match status" value="1"/>
</dbReference>
<dbReference type="InterPro" id="IPR002687">
    <property type="entry name" value="Nop_dom"/>
</dbReference>
<sequence>MAEVSMGTEVDIMDMTNMQALAEQVLSMSDYRSQLWEYLKNRMNAIAPNLTIMVGELVGARLISHAGSLMNLAKQPASTLQILGAEKALFRALKTKHDTPKYGLIYHASLVGRCIPKNKGRISRVLAAKAALAVRVDALSDEPDTLIGHSAFKTVEKRIAELEGNKTMLATNGGANQPTAFVAPTIQGGGVNTASDMVDVAAEQKKEKKAKKDKKKRKAEETETAEAAAEEPKSAKKSKKEKKEKKAKA</sequence>
<dbReference type="SUPFAM" id="SSF89124">
    <property type="entry name" value="Nop domain"/>
    <property type="match status" value="1"/>
</dbReference>
<dbReference type="Gene3D" id="1.10.287.4070">
    <property type="match status" value="1"/>
</dbReference>
<dbReference type="InterPro" id="IPR036070">
    <property type="entry name" value="Nop_dom_sf"/>
</dbReference>
<dbReference type="PANTHER" id="PTHR10894:SF1">
    <property type="entry name" value="NUCLEOLAR PROTEIN 58"/>
    <property type="match status" value="1"/>
</dbReference>
<evidence type="ECO:0000256" key="1">
    <source>
        <dbReference type="ARBA" id="ARBA00004604"/>
    </source>
</evidence>
<evidence type="ECO:0000259" key="5">
    <source>
        <dbReference type="PROSITE" id="PS51358"/>
    </source>
</evidence>
<keyword evidence="2" id="KW-0690">Ribosome biogenesis</keyword>
<comment type="subcellular location">
    <subcellularLocation>
        <location evidence="1">Nucleus</location>
        <location evidence="1">Nucleolus</location>
    </subcellularLocation>
</comment>
<name>A0ABQ6MEI9_9STRA</name>
<dbReference type="EMBL" id="BRYB01000188">
    <property type="protein sequence ID" value="GMI24867.1"/>
    <property type="molecule type" value="Genomic_DNA"/>
</dbReference>
<gene>
    <name evidence="6" type="ORF">TeGR_g11722</name>
</gene>
<evidence type="ECO:0000313" key="7">
    <source>
        <dbReference type="Proteomes" id="UP001165060"/>
    </source>
</evidence>
<feature type="compositionally biased region" description="Basic residues" evidence="4">
    <location>
        <begin position="235"/>
        <end position="249"/>
    </location>
</feature>
<accession>A0ABQ6MEI9</accession>
<dbReference type="Gene3D" id="1.10.246.90">
    <property type="entry name" value="Nop domain"/>
    <property type="match status" value="1"/>
</dbReference>
<keyword evidence="3" id="KW-0539">Nucleus</keyword>
<dbReference type="InterPro" id="IPR045056">
    <property type="entry name" value="Nop56/Nop58"/>
</dbReference>
<dbReference type="Proteomes" id="UP001165060">
    <property type="component" value="Unassembled WGS sequence"/>
</dbReference>
<dbReference type="PANTHER" id="PTHR10894">
    <property type="entry name" value="NUCLEOLAR PROTEIN 5 NUCLEOLAR PROTEIN NOP5 NOP58"/>
    <property type="match status" value="1"/>
</dbReference>
<reference evidence="6 7" key="1">
    <citation type="journal article" date="2023" name="Commun. Biol.">
        <title>Genome analysis of Parmales, the sister group of diatoms, reveals the evolutionary specialization of diatoms from phago-mixotrophs to photoautotrophs.</title>
        <authorList>
            <person name="Ban H."/>
            <person name="Sato S."/>
            <person name="Yoshikawa S."/>
            <person name="Yamada K."/>
            <person name="Nakamura Y."/>
            <person name="Ichinomiya M."/>
            <person name="Sato N."/>
            <person name="Blanc-Mathieu R."/>
            <person name="Endo H."/>
            <person name="Kuwata A."/>
            <person name="Ogata H."/>
        </authorList>
    </citation>
    <scope>NUCLEOTIDE SEQUENCE [LARGE SCALE GENOMIC DNA]</scope>
</reference>
<evidence type="ECO:0000256" key="4">
    <source>
        <dbReference type="SAM" id="MobiDB-lite"/>
    </source>
</evidence>
<feature type="domain" description="Nop" evidence="5">
    <location>
        <begin position="46"/>
        <end position="164"/>
    </location>
</feature>
<comment type="caution">
    <text evidence="6">The sequence shown here is derived from an EMBL/GenBank/DDBJ whole genome shotgun (WGS) entry which is preliminary data.</text>
</comment>
<dbReference type="InterPro" id="IPR042239">
    <property type="entry name" value="Nop_C"/>
</dbReference>
<evidence type="ECO:0000256" key="3">
    <source>
        <dbReference type="ARBA" id="ARBA00023242"/>
    </source>
</evidence>
<evidence type="ECO:0000313" key="6">
    <source>
        <dbReference type="EMBL" id="GMI24867.1"/>
    </source>
</evidence>
<feature type="compositionally biased region" description="Basic residues" evidence="4">
    <location>
        <begin position="207"/>
        <end position="217"/>
    </location>
</feature>
<protein>
    <recommendedName>
        <fullName evidence="5">Nop domain-containing protein</fullName>
    </recommendedName>
</protein>
<organism evidence="6 7">
    <name type="scientific">Tetraparma gracilis</name>
    <dbReference type="NCBI Taxonomy" id="2962635"/>
    <lineage>
        <taxon>Eukaryota</taxon>
        <taxon>Sar</taxon>
        <taxon>Stramenopiles</taxon>
        <taxon>Ochrophyta</taxon>
        <taxon>Bolidophyceae</taxon>
        <taxon>Parmales</taxon>
        <taxon>Triparmaceae</taxon>
        <taxon>Tetraparma</taxon>
    </lineage>
</organism>